<dbReference type="Gene3D" id="3.30.160.100">
    <property type="entry name" value="Ribosome hibernation promotion factor-like"/>
    <property type="match status" value="1"/>
</dbReference>
<evidence type="ECO:0000313" key="1">
    <source>
        <dbReference type="EMBL" id="MDR0181985.1"/>
    </source>
</evidence>
<dbReference type="CDD" id="cd00552">
    <property type="entry name" value="RaiA"/>
    <property type="match status" value="1"/>
</dbReference>
<accession>A0ABU1CCU1</accession>
<reference evidence="1 2" key="1">
    <citation type="submission" date="2023-04" db="EMBL/GenBank/DDBJ databases">
        <title>Lysobacter sp. strain UC isolated from soil sample.</title>
        <authorList>
            <person name="Choksket S."/>
            <person name="Harshvardhan F."/>
            <person name="Rana R."/>
            <person name="Patil P.B."/>
            <person name="Korpole S."/>
        </authorList>
    </citation>
    <scope>NUCLEOTIDE SEQUENCE [LARGE SCALE GENOMIC DNA]</scope>
    <source>
        <strain evidence="1 2">UC</strain>
    </source>
</reference>
<sequence>METSISFIGMPPSAALRSDIEAHAHRLLRFAPALQRCEVTVSRHERRHQHGNRYRVRIDASVPGASFVAGRSGDDEQEHEDAYVAVRDAFDALRRQLEDFIRIRRGNVKIHSSARPPG</sequence>
<proteinExistence type="predicted"/>
<organism evidence="1 2">
    <name type="scientific">Lysobacter arvi</name>
    <dbReference type="NCBI Taxonomy" id="3038776"/>
    <lineage>
        <taxon>Bacteria</taxon>
        <taxon>Pseudomonadati</taxon>
        <taxon>Pseudomonadota</taxon>
        <taxon>Gammaproteobacteria</taxon>
        <taxon>Lysobacterales</taxon>
        <taxon>Lysobacteraceae</taxon>
        <taxon>Lysobacter</taxon>
    </lineage>
</organism>
<protein>
    <submittedName>
        <fullName evidence="1">HPF/RaiA family ribosome-associated protein</fullName>
    </submittedName>
</protein>
<dbReference type="InterPro" id="IPR003489">
    <property type="entry name" value="RHF/RaiA"/>
</dbReference>
<dbReference type="SUPFAM" id="SSF69754">
    <property type="entry name" value="Ribosome binding protein Y (YfiA homologue)"/>
    <property type="match status" value="1"/>
</dbReference>
<evidence type="ECO:0000313" key="2">
    <source>
        <dbReference type="Proteomes" id="UP001233535"/>
    </source>
</evidence>
<dbReference type="Pfam" id="PF02482">
    <property type="entry name" value="Ribosomal_S30AE"/>
    <property type="match status" value="1"/>
</dbReference>
<dbReference type="Proteomes" id="UP001233535">
    <property type="component" value="Unassembled WGS sequence"/>
</dbReference>
<gene>
    <name evidence="1" type="ORF">P8609_03240</name>
</gene>
<keyword evidence="2" id="KW-1185">Reference proteome</keyword>
<name>A0ABU1CCU1_9GAMM</name>
<dbReference type="InterPro" id="IPR036567">
    <property type="entry name" value="RHF-like"/>
</dbReference>
<dbReference type="RefSeq" id="WP_309261147.1">
    <property type="nucleotide sequence ID" value="NZ_JARUHG010000001.1"/>
</dbReference>
<dbReference type="EMBL" id="JARUHG010000001">
    <property type="protein sequence ID" value="MDR0181985.1"/>
    <property type="molecule type" value="Genomic_DNA"/>
</dbReference>
<comment type="caution">
    <text evidence="1">The sequence shown here is derived from an EMBL/GenBank/DDBJ whole genome shotgun (WGS) entry which is preliminary data.</text>
</comment>